<organism evidence="1 2">
    <name type="scientific">Nicotiana tabacum</name>
    <name type="common">Common tobacco</name>
    <dbReference type="NCBI Taxonomy" id="4097"/>
    <lineage>
        <taxon>Eukaryota</taxon>
        <taxon>Viridiplantae</taxon>
        <taxon>Streptophyta</taxon>
        <taxon>Embryophyta</taxon>
        <taxon>Tracheophyta</taxon>
        <taxon>Spermatophyta</taxon>
        <taxon>Magnoliopsida</taxon>
        <taxon>eudicotyledons</taxon>
        <taxon>Gunneridae</taxon>
        <taxon>Pentapetalae</taxon>
        <taxon>asterids</taxon>
        <taxon>lamiids</taxon>
        <taxon>Solanales</taxon>
        <taxon>Solanaceae</taxon>
        <taxon>Nicotianoideae</taxon>
        <taxon>Nicotianeae</taxon>
        <taxon>Nicotiana</taxon>
    </lineage>
</organism>
<gene>
    <name evidence="2" type="primary">LOC142162239</name>
</gene>
<name>A0AC58RPK8_TOBAC</name>
<evidence type="ECO:0000313" key="2">
    <source>
        <dbReference type="RefSeq" id="XP_075074667.1"/>
    </source>
</evidence>
<sequence>MAVNKWPQYLTVKPFVIKTDQKALKFLLEQKLHTGNQLKWIIKLMQYDFEIEYKKGKENKAADALSRLPLKGMKEEIQGLVKNCDVCQRHKYDNAPYPRLLQPLLIPESAWSNISMDFIEGLTKSQGKSIIWVVVDRLTKYAHFIGLSHPYFANELAKIFMEQLYNLHGLPEDIISDRDPIFTRAAEWWYNTTFHSSIQCTLYEALYGKPLPLHLPYAVGDSHMEEVDRSLLTREFKVQLLKYHLKRAQQRMVNQANKHRSDRQFE</sequence>
<keyword evidence="1" id="KW-1185">Reference proteome</keyword>
<protein>
    <submittedName>
        <fullName evidence="2">Uncharacterized protein LOC142162239</fullName>
    </submittedName>
</protein>
<reference evidence="1" key="1">
    <citation type="journal article" date="2014" name="Nat. Commun.">
        <title>The tobacco genome sequence and its comparison with those of tomato and potato.</title>
        <authorList>
            <person name="Sierro N."/>
            <person name="Battey J.N."/>
            <person name="Ouadi S."/>
            <person name="Bakaher N."/>
            <person name="Bovet L."/>
            <person name="Willig A."/>
            <person name="Goepfert S."/>
            <person name="Peitsch M.C."/>
            <person name="Ivanov N.V."/>
        </authorList>
    </citation>
    <scope>NUCLEOTIDE SEQUENCE [LARGE SCALE GENOMIC DNA]</scope>
</reference>
<evidence type="ECO:0000313" key="1">
    <source>
        <dbReference type="Proteomes" id="UP000790787"/>
    </source>
</evidence>
<accession>A0AC58RPK8</accession>
<proteinExistence type="predicted"/>
<reference evidence="2" key="2">
    <citation type="submission" date="2025-08" db="UniProtKB">
        <authorList>
            <consortium name="RefSeq"/>
        </authorList>
    </citation>
    <scope>IDENTIFICATION</scope>
    <source>
        <tissue evidence="2">Leaf</tissue>
    </source>
</reference>
<dbReference type="Proteomes" id="UP000790787">
    <property type="component" value="Chromosome 7"/>
</dbReference>
<dbReference type="RefSeq" id="XP_075074667.1">
    <property type="nucleotide sequence ID" value="XM_075218566.1"/>
</dbReference>